<keyword evidence="1" id="KW-0812">Transmembrane</keyword>
<gene>
    <name evidence="2" type="ORF">VRU48_00585</name>
</gene>
<keyword evidence="3" id="KW-1185">Reference proteome</keyword>
<comment type="caution">
    <text evidence="2">The sequence shown here is derived from an EMBL/GenBank/DDBJ whole genome shotgun (WGS) entry which is preliminary data.</text>
</comment>
<name>A0ABU7I2F2_9SPHI</name>
<reference evidence="2 3" key="1">
    <citation type="submission" date="2024-01" db="EMBL/GenBank/DDBJ databases">
        <title>Pedobacter sp. nov., isolated from fresh soil.</title>
        <authorList>
            <person name="Le N.T.T."/>
        </authorList>
    </citation>
    <scope>NUCLEOTIDE SEQUENCE [LARGE SCALE GENOMIC DNA]</scope>
    <source>
        <strain evidence="2 3">KR3-3</strain>
    </source>
</reference>
<feature type="transmembrane region" description="Helical" evidence="1">
    <location>
        <begin position="56"/>
        <end position="75"/>
    </location>
</feature>
<protein>
    <recommendedName>
        <fullName evidence="4">DUF4231 domain-containing protein</fullName>
    </recommendedName>
</protein>
<feature type="transmembrane region" description="Helical" evidence="1">
    <location>
        <begin position="167"/>
        <end position="186"/>
    </location>
</feature>
<feature type="transmembrane region" description="Helical" evidence="1">
    <location>
        <begin position="81"/>
        <end position="101"/>
    </location>
</feature>
<evidence type="ECO:0000256" key="1">
    <source>
        <dbReference type="SAM" id="Phobius"/>
    </source>
</evidence>
<evidence type="ECO:0008006" key="4">
    <source>
        <dbReference type="Google" id="ProtNLM"/>
    </source>
</evidence>
<dbReference type="EMBL" id="JAZDQT010000001">
    <property type="protein sequence ID" value="MEE1943582.1"/>
    <property type="molecule type" value="Genomic_DNA"/>
</dbReference>
<keyword evidence="1" id="KW-0472">Membrane</keyword>
<dbReference type="RefSeq" id="WP_330105992.1">
    <property type="nucleotide sequence ID" value="NZ_JAZDQT010000001.1"/>
</dbReference>
<evidence type="ECO:0000313" key="2">
    <source>
        <dbReference type="EMBL" id="MEE1943582.1"/>
    </source>
</evidence>
<proteinExistence type="predicted"/>
<sequence length="216" mass="24177">MTKKKESADIPKLVADDQAKIDIHIAHKREAFDGMRANQDAEIAHTQDAIGVLKTILQTTIIIFGGLIGSFITLSTKINPTSYLICSGMISLLIIGIALHFTRATRKKIDQSNSKYVIHREEYHYERSVLGIAPFQFDIDAYNKAHKKSPYLPGGGYKFTKKILNSFTWIVVITALIGTGIVWLAIDEKNNSIEIKNQQKKEEQTEAPKPTDTICC</sequence>
<accession>A0ABU7I2F2</accession>
<organism evidence="2 3">
    <name type="scientific">Pedobacter albus</name>
    <dbReference type="NCBI Taxonomy" id="3113905"/>
    <lineage>
        <taxon>Bacteria</taxon>
        <taxon>Pseudomonadati</taxon>
        <taxon>Bacteroidota</taxon>
        <taxon>Sphingobacteriia</taxon>
        <taxon>Sphingobacteriales</taxon>
        <taxon>Sphingobacteriaceae</taxon>
        <taxon>Pedobacter</taxon>
    </lineage>
</organism>
<keyword evidence="1" id="KW-1133">Transmembrane helix</keyword>
<dbReference type="Proteomes" id="UP001336835">
    <property type="component" value="Unassembled WGS sequence"/>
</dbReference>
<evidence type="ECO:0000313" key="3">
    <source>
        <dbReference type="Proteomes" id="UP001336835"/>
    </source>
</evidence>